<gene>
    <name evidence="2" type="ORF">NDU88_007541</name>
</gene>
<evidence type="ECO:0000313" key="3">
    <source>
        <dbReference type="Proteomes" id="UP001066276"/>
    </source>
</evidence>
<evidence type="ECO:0000256" key="1">
    <source>
        <dbReference type="SAM" id="Phobius"/>
    </source>
</evidence>
<reference evidence="2" key="1">
    <citation type="journal article" date="2022" name="bioRxiv">
        <title>Sequencing and chromosome-scale assembly of the giantPleurodeles waltlgenome.</title>
        <authorList>
            <person name="Brown T."/>
            <person name="Elewa A."/>
            <person name="Iarovenko S."/>
            <person name="Subramanian E."/>
            <person name="Araus A.J."/>
            <person name="Petzold A."/>
            <person name="Susuki M."/>
            <person name="Suzuki K.-i.T."/>
            <person name="Hayashi T."/>
            <person name="Toyoda A."/>
            <person name="Oliveira C."/>
            <person name="Osipova E."/>
            <person name="Leigh N.D."/>
            <person name="Simon A."/>
            <person name="Yun M.H."/>
        </authorList>
    </citation>
    <scope>NUCLEOTIDE SEQUENCE</scope>
    <source>
        <strain evidence="2">20211129_DDA</strain>
        <tissue evidence="2">Liver</tissue>
    </source>
</reference>
<keyword evidence="1" id="KW-0472">Membrane</keyword>
<organism evidence="2 3">
    <name type="scientific">Pleurodeles waltl</name>
    <name type="common">Iberian ribbed newt</name>
    <dbReference type="NCBI Taxonomy" id="8319"/>
    <lineage>
        <taxon>Eukaryota</taxon>
        <taxon>Metazoa</taxon>
        <taxon>Chordata</taxon>
        <taxon>Craniata</taxon>
        <taxon>Vertebrata</taxon>
        <taxon>Euteleostomi</taxon>
        <taxon>Amphibia</taxon>
        <taxon>Batrachia</taxon>
        <taxon>Caudata</taxon>
        <taxon>Salamandroidea</taxon>
        <taxon>Salamandridae</taxon>
        <taxon>Pleurodelinae</taxon>
        <taxon>Pleurodeles</taxon>
    </lineage>
</organism>
<keyword evidence="1" id="KW-0812">Transmembrane</keyword>
<keyword evidence="1" id="KW-1133">Transmembrane helix</keyword>
<name>A0AAV7LT69_PLEWA</name>
<accession>A0AAV7LT69</accession>
<feature type="transmembrane region" description="Helical" evidence="1">
    <location>
        <begin position="73"/>
        <end position="95"/>
    </location>
</feature>
<proteinExistence type="predicted"/>
<evidence type="ECO:0000313" key="2">
    <source>
        <dbReference type="EMBL" id="KAJ1094466.1"/>
    </source>
</evidence>
<dbReference type="EMBL" id="JANPWB010000015">
    <property type="protein sequence ID" value="KAJ1094466.1"/>
    <property type="molecule type" value="Genomic_DNA"/>
</dbReference>
<protein>
    <submittedName>
        <fullName evidence="2">Uncharacterized protein</fullName>
    </submittedName>
</protein>
<keyword evidence="3" id="KW-1185">Reference proteome</keyword>
<sequence>MLCRVCPDRFLARWRPAHEEGCICVASAGLAVLKCVVSPVGDVTDQPTLPWSVGEVSLVLVTWWNPRMFPDGFHILLLAAAVYYTVLVPALLVILDVI</sequence>
<dbReference type="Proteomes" id="UP001066276">
    <property type="component" value="Chromosome 11"/>
</dbReference>
<comment type="caution">
    <text evidence="2">The sequence shown here is derived from an EMBL/GenBank/DDBJ whole genome shotgun (WGS) entry which is preliminary data.</text>
</comment>
<dbReference type="AlphaFoldDB" id="A0AAV7LT69"/>